<evidence type="ECO:0000313" key="3">
    <source>
        <dbReference type="Proteomes" id="UP000789901"/>
    </source>
</evidence>
<sequence length="251" mass="28530">MFSLLVDIKNKEATKNLDSEFAGYESKLDKIAKRNFSTDEVKDRELRRIKAAFEGIQGLRKLGALEEEDLKSINEVLNGTRQIPDKKQPTSDLDEANLGKKIEDDIGKYAKKTNKTNFDALMSHLNDQGDGLDGENKSDYADAADDTKKDEVWKKFIEKGSEVVYKTIVAHEFEAIKNDDNANKKKKLKEMEDAKSGDNKLDLTKYDNKDGKFTDKGLRKYIYEERIGKPHEYTTSQQDTPTSTDEDKGKA</sequence>
<gene>
    <name evidence="2" type="ORF">GMARGA_LOCUS29077</name>
</gene>
<evidence type="ECO:0000313" key="2">
    <source>
        <dbReference type="EMBL" id="CAG8826272.1"/>
    </source>
</evidence>
<feature type="region of interest" description="Disordered" evidence="1">
    <location>
        <begin position="226"/>
        <end position="251"/>
    </location>
</feature>
<dbReference type="Proteomes" id="UP000789901">
    <property type="component" value="Unassembled WGS sequence"/>
</dbReference>
<feature type="region of interest" description="Disordered" evidence="1">
    <location>
        <begin position="179"/>
        <end position="213"/>
    </location>
</feature>
<keyword evidence="3" id="KW-1185">Reference proteome</keyword>
<accession>A0ABN7WBR0</accession>
<name>A0ABN7WBR0_GIGMA</name>
<reference evidence="2 3" key="1">
    <citation type="submission" date="2021-06" db="EMBL/GenBank/DDBJ databases">
        <authorList>
            <person name="Kallberg Y."/>
            <person name="Tangrot J."/>
            <person name="Rosling A."/>
        </authorList>
    </citation>
    <scope>NUCLEOTIDE SEQUENCE [LARGE SCALE GENOMIC DNA]</scope>
    <source>
        <strain evidence="2 3">120-4 pot B 10/14</strain>
    </source>
</reference>
<comment type="caution">
    <text evidence="2">The sequence shown here is derived from an EMBL/GenBank/DDBJ whole genome shotgun (WGS) entry which is preliminary data.</text>
</comment>
<feature type="compositionally biased region" description="Low complexity" evidence="1">
    <location>
        <begin position="234"/>
        <end position="243"/>
    </location>
</feature>
<proteinExistence type="predicted"/>
<evidence type="ECO:0000256" key="1">
    <source>
        <dbReference type="SAM" id="MobiDB-lite"/>
    </source>
</evidence>
<dbReference type="EMBL" id="CAJVQB010038464">
    <property type="protein sequence ID" value="CAG8826272.1"/>
    <property type="molecule type" value="Genomic_DNA"/>
</dbReference>
<organism evidence="2 3">
    <name type="scientific">Gigaspora margarita</name>
    <dbReference type="NCBI Taxonomy" id="4874"/>
    <lineage>
        <taxon>Eukaryota</taxon>
        <taxon>Fungi</taxon>
        <taxon>Fungi incertae sedis</taxon>
        <taxon>Mucoromycota</taxon>
        <taxon>Glomeromycotina</taxon>
        <taxon>Glomeromycetes</taxon>
        <taxon>Diversisporales</taxon>
        <taxon>Gigasporaceae</taxon>
        <taxon>Gigaspora</taxon>
    </lineage>
</organism>
<protein>
    <submittedName>
        <fullName evidence="2">26960_t:CDS:1</fullName>
    </submittedName>
</protein>